<gene>
    <name evidence="1" type="ORF">M9458_020144</name>
</gene>
<comment type="caution">
    <text evidence="1">The sequence shown here is derived from an EMBL/GenBank/DDBJ whole genome shotgun (WGS) entry which is preliminary data.</text>
</comment>
<accession>A0ABD0QDW2</accession>
<organism evidence="1 2">
    <name type="scientific">Cirrhinus mrigala</name>
    <name type="common">Mrigala</name>
    <dbReference type="NCBI Taxonomy" id="683832"/>
    <lineage>
        <taxon>Eukaryota</taxon>
        <taxon>Metazoa</taxon>
        <taxon>Chordata</taxon>
        <taxon>Craniata</taxon>
        <taxon>Vertebrata</taxon>
        <taxon>Euteleostomi</taxon>
        <taxon>Actinopterygii</taxon>
        <taxon>Neopterygii</taxon>
        <taxon>Teleostei</taxon>
        <taxon>Ostariophysi</taxon>
        <taxon>Cypriniformes</taxon>
        <taxon>Cyprinidae</taxon>
        <taxon>Labeoninae</taxon>
        <taxon>Labeonini</taxon>
        <taxon>Cirrhinus</taxon>
    </lineage>
</organism>
<feature type="non-terminal residue" evidence="1">
    <location>
        <position position="63"/>
    </location>
</feature>
<name>A0ABD0QDW2_CIRMR</name>
<reference evidence="1 2" key="1">
    <citation type="submission" date="2024-05" db="EMBL/GenBank/DDBJ databases">
        <title>Genome sequencing and assembly of Indian major carp, Cirrhinus mrigala (Hamilton, 1822).</title>
        <authorList>
            <person name="Mohindra V."/>
            <person name="Chowdhury L.M."/>
            <person name="Lal K."/>
            <person name="Jena J.K."/>
        </authorList>
    </citation>
    <scope>NUCLEOTIDE SEQUENCE [LARGE SCALE GENOMIC DNA]</scope>
    <source>
        <strain evidence="1">CM1030</strain>
        <tissue evidence="1">Blood</tissue>
    </source>
</reference>
<protein>
    <submittedName>
        <fullName evidence="1">Uncharacterized protein</fullName>
    </submittedName>
</protein>
<sequence>GDKAVLVEYVVSLQTSSEEISSETLDFIIFQSNMVEGTFSYSEGPTVQYTIIDLHPDITEALH</sequence>
<dbReference type="AlphaFoldDB" id="A0ABD0QDW2"/>
<evidence type="ECO:0000313" key="2">
    <source>
        <dbReference type="Proteomes" id="UP001529510"/>
    </source>
</evidence>
<dbReference type="EMBL" id="JAMKFB020000009">
    <property type="protein sequence ID" value="KAL0184448.1"/>
    <property type="molecule type" value="Genomic_DNA"/>
</dbReference>
<keyword evidence="2" id="KW-1185">Reference proteome</keyword>
<evidence type="ECO:0000313" key="1">
    <source>
        <dbReference type="EMBL" id="KAL0184448.1"/>
    </source>
</evidence>
<dbReference type="Proteomes" id="UP001529510">
    <property type="component" value="Unassembled WGS sequence"/>
</dbReference>
<feature type="non-terminal residue" evidence="1">
    <location>
        <position position="1"/>
    </location>
</feature>
<proteinExistence type="predicted"/>